<name>A0A7D5W7F7_PROMI</name>
<accession>A0A7D5W7F7</accession>
<evidence type="ECO:0000256" key="1">
    <source>
        <dbReference type="SAM" id="Phobius"/>
    </source>
</evidence>
<keyword evidence="1" id="KW-0812">Transmembrane</keyword>
<reference evidence="2" key="1">
    <citation type="submission" date="2020-07" db="EMBL/GenBank/DDBJ databases">
        <title>Hypervirulent multi-drug resistant Proteus mirabilis strain with mosaic plasmid.</title>
        <authorList>
            <person name="Shelenkov A."/>
            <person name="Mikhaylova Y.V."/>
            <person name="Yanushevich Y.G."/>
            <person name="Petrova L."/>
            <person name="Fomina V."/>
            <person name="Zamyatin M."/>
            <person name="Shagin D."/>
        </authorList>
    </citation>
    <scope>NUCLEOTIDE SEQUENCE</scope>
    <source>
        <strain evidence="2">CriePir89</strain>
    </source>
</reference>
<dbReference type="AlphaFoldDB" id="A0A7D5W7F7"/>
<proteinExistence type="predicted"/>
<feature type="transmembrane region" description="Helical" evidence="1">
    <location>
        <begin position="7"/>
        <end position="27"/>
    </location>
</feature>
<dbReference type="EMBL" id="CP059056">
    <property type="protein sequence ID" value="QLJ19368.1"/>
    <property type="molecule type" value="Genomic_DNA"/>
</dbReference>
<feature type="transmembrane region" description="Helical" evidence="1">
    <location>
        <begin position="76"/>
        <end position="104"/>
    </location>
</feature>
<evidence type="ECO:0000313" key="2">
    <source>
        <dbReference type="EMBL" id="QLJ19368.1"/>
    </source>
</evidence>
<organism evidence="2">
    <name type="scientific">Proteus mirabilis</name>
    <dbReference type="NCBI Taxonomy" id="584"/>
    <lineage>
        <taxon>Bacteria</taxon>
        <taxon>Pseudomonadati</taxon>
        <taxon>Pseudomonadota</taxon>
        <taxon>Gammaproteobacteria</taxon>
        <taxon>Enterobacterales</taxon>
        <taxon>Morganellaceae</taxon>
        <taxon>Proteus</taxon>
    </lineage>
</organism>
<gene>
    <name evidence="2" type="ORF">HZ283_00390</name>
</gene>
<keyword evidence="1" id="KW-0472">Membrane</keyword>
<protein>
    <submittedName>
        <fullName evidence="2">Uncharacterized protein</fullName>
    </submittedName>
</protein>
<sequence length="113" mass="12974">MKIKFDFNKLIYVAMNVAIVMSFYFGITKNIVGLINVGYFWIWLLAILYIAILSLGKNQIAEIYKHQSTIWRVYDALTDILYVAIAAYFGWFVLASLFTFGAILKVSMKIQLG</sequence>
<dbReference type="RefSeq" id="WP_058336111.1">
    <property type="nucleotide sequence ID" value="NZ_CP015347.1"/>
</dbReference>
<keyword evidence="1" id="KW-1133">Transmembrane helix</keyword>
<feature type="transmembrane region" description="Helical" evidence="1">
    <location>
        <begin position="33"/>
        <end position="55"/>
    </location>
</feature>